<evidence type="ECO:0000256" key="1">
    <source>
        <dbReference type="SAM" id="Coils"/>
    </source>
</evidence>
<reference evidence="2 3" key="1">
    <citation type="submission" date="2014-04" db="EMBL/GenBank/DDBJ databases">
        <authorList>
            <person name="Bishop-Lilly K.A."/>
            <person name="Broomall S.M."/>
            <person name="Chain P.S."/>
            <person name="Chertkov O."/>
            <person name="Coyne S.R."/>
            <person name="Daligault H.E."/>
            <person name="Davenport K.W."/>
            <person name="Erkkila T."/>
            <person name="Frey K.G."/>
            <person name="Gibbons H.S."/>
            <person name="Gu W."/>
            <person name="Jaissle J."/>
            <person name="Johnson S.L."/>
            <person name="Koroleva G.I."/>
            <person name="Ladner J.T."/>
            <person name="Lo C.-C."/>
            <person name="Minogue T.D."/>
            <person name="Munk C."/>
            <person name="Palacios G.F."/>
            <person name="Redden C.L."/>
            <person name="Rosenzweig C.N."/>
            <person name="Scholz M.B."/>
            <person name="Teshima H."/>
            <person name="Xu Y."/>
        </authorList>
    </citation>
    <scope>NUCLEOTIDE SEQUENCE [LARGE SCALE GENOMIC DNA]</scope>
    <source>
        <strain evidence="2 3">8244</strain>
    </source>
</reference>
<evidence type="ECO:0000313" key="2">
    <source>
        <dbReference type="EMBL" id="KFM93104.1"/>
    </source>
</evidence>
<dbReference type="Proteomes" id="UP000029278">
    <property type="component" value="Unassembled WGS sequence"/>
</dbReference>
<dbReference type="AlphaFoldDB" id="A0A090Y3W7"/>
<name>A0A090Y3W7_PAEMA</name>
<organism evidence="2 3">
    <name type="scientific">Paenibacillus macerans</name>
    <name type="common">Bacillus macerans</name>
    <dbReference type="NCBI Taxonomy" id="44252"/>
    <lineage>
        <taxon>Bacteria</taxon>
        <taxon>Bacillati</taxon>
        <taxon>Bacillota</taxon>
        <taxon>Bacilli</taxon>
        <taxon>Bacillales</taxon>
        <taxon>Paenibacillaceae</taxon>
        <taxon>Paenibacillus</taxon>
    </lineage>
</organism>
<dbReference type="STRING" id="44252.DJ90_2906"/>
<dbReference type="OrthoDB" id="2666885at2"/>
<sequence>MARTQLEMVTELIKDLEKSIEEDIRKIEESDPSSPMVSYLNSEVERMNERLDFLKKNQSDITASGKTIYMYEFGSLNDIRQDFQNAQFSTHYIPEQLFTVISMRILQRETTPSKKIKMLDNLIKVYEEFKLEG</sequence>
<dbReference type="PATRIC" id="fig|44252.3.peg.6219"/>
<dbReference type="RefSeq" id="WP_036624594.1">
    <property type="nucleotide sequence ID" value="NZ_JAKOBR010000034.1"/>
</dbReference>
<evidence type="ECO:0000313" key="3">
    <source>
        <dbReference type="Proteomes" id="UP000029278"/>
    </source>
</evidence>
<proteinExistence type="predicted"/>
<keyword evidence="3" id="KW-1185">Reference proteome</keyword>
<dbReference type="EMBL" id="JMQA01000053">
    <property type="protein sequence ID" value="KFM93104.1"/>
    <property type="molecule type" value="Genomic_DNA"/>
</dbReference>
<feature type="coiled-coil region" evidence="1">
    <location>
        <begin position="6"/>
        <end position="57"/>
    </location>
</feature>
<dbReference type="GeneID" id="77008601"/>
<accession>A0A090Y3W7</accession>
<protein>
    <submittedName>
        <fullName evidence="2">Uncharacterized protein</fullName>
    </submittedName>
</protein>
<keyword evidence="1" id="KW-0175">Coiled coil</keyword>
<comment type="caution">
    <text evidence="2">The sequence shown here is derived from an EMBL/GenBank/DDBJ whole genome shotgun (WGS) entry which is preliminary data.</text>
</comment>
<gene>
    <name evidence="2" type="ORF">DJ90_2906</name>
</gene>
<dbReference type="HOGENOM" id="CLU_1904659_0_0_9"/>